<feature type="region of interest" description="Disordered" evidence="1">
    <location>
        <begin position="1"/>
        <end position="68"/>
    </location>
</feature>
<dbReference type="AlphaFoldDB" id="A0A914KXZ4"/>
<evidence type="ECO:0000256" key="1">
    <source>
        <dbReference type="SAM" id="MobiDB-lite"/>
    </source>
</evidence>
<name>A0A914KXZ4_MELIC</name>
<dbReference type="WBParaSite" id="Minc3s00131g05569">
    <property type="protein sequence ID" value="Minc3s00131g05569"/>
    <property type="gene ID" value="Minc3s00131g05569"/>
</dbReference>
<dbReference type="Proteomes" id="UP000887563">
    <property type="component" value="Unplaced"/>
</dbReference>
<dbReference type="Gene3D" id="2.170.260.10">
    <property type="entry name" value="paz domain"/>
    <property type="match status" value="1"/>
</dbReference>
<feature type="compositionally biased region" description="Basic and acidic residues" evidence="1">
    <location>
        <begin position="1"/>
        <end position="12"/>
    </location>
</feature>
<proteinExistence type="predicted"/>
<protein>
    <submittedName>
        <fullName evidence="3">Uncharacterized protein</fullName>
    </submittedName>
</protein>
<sequence length="195" mass="21761">MEETDKRHDQLSSKDVNALIDSEKVQKSDRKRRARESSTSSSSSSSGSSSSGSSDSSTGSSSSEEEEGEIKFKRIKVVVNNPSSSIGSLQNVEKRQLSNTEKRLETVPQFLMRNLGISVENELSMLFKRDINTINKLLNGKQLTALYGKKPINFVFGGLTLTGANRTFAFMKGPTVQQYILKKQQITLKHPEWPW</sequence>
<reference evidence="3" key="1">
    <citation type="submission" date="2022-11" db="UniProtKB">
        <authorList>
            <consortium name="WormBaseParasite"/>
        </authorList>
    </citation>
    <scope>IDENTIFICATION</scope>
</reference>
<accession>A0A914KXZ4</accession>
<organism evidence="2 3">
    <name type="scientific">Meloidogyne incognita</name>
    <name type="common">Southern root-knot nematode worm</name>
    <name type="synonym">Oxyuris incognita</name>
    <dbReference type="NCBI Taxonomy" id="6306"/>
    <lineage>
        <taxon>Eukaryota</taxon>
        <taxon>Metazoa</taxon>
        <taxon>Ecdysozoa</taxon>
        <taxon>Nematoda</taxon>
        <taxon>Chromadorea</taxon>
        <taxon>Rhabditida</taxon>
        <taxon>Tylenchina</taxon>
        <taxon>Tylenchomorpha</taxon>
        <taxon>Tylenchoidea</taxon>
        <taxon>Meloidogynidae</taxon>
        <taxon>Meloidogyninae</taxon>
        <taxon>Meloidogyne</taxon>
        <taxon>Meloidogyne incognita group</taxon>
    </lineage>
</organism>
<feature type="compositionally biased region" description="Low complexity" evidence="1">
    <location>
        <begin position="37"/>
        <end position="62"/>
    </location>
</feature>
<evidence type="ECO:0000313" key="2">
    <source>
        <dbReference type="Proteomes" id="UP000887563"/>
    </source>
</evidence>
<keyword evidence="2" id="KW-1185">Reference proteome</keyword>
<evidence type="ECO:0000313" key="3">
    <source>
        <dbReference type="WBParaSite" id="Minc3s00131g05569"/>
    </source>
</evidence>